<dbReference type="SUPFAM" id="SSF54862">
    <property type="entry name" value="4Fe-4S ferredoxins"/>
    <property type="match status" value="1"/>
</dbReference>
<keyword evidence="6" id="KW-0813">Transport</keyword>
<protein>
    <recommendedName>
        <fullName evidence="6">Glycolate oxidase iron-sulfur subunit</fullName>
        <ecNumber evidence="6">1.1.99.14</ecNumber>
    </recommendedName>
</protein>
<feature type="domain" description="4Fe-4S ferredoxin-type" evidence="7">
    <location>
        <begin position="15"/>
        <end position="46"/>
    </location>
</feature>
<dbReference type="InterPro" id="IPR017900">
    <property type="entry name" value="4Fe4S_Fe_S_CS"/>
</dbReference>
<keyword evidence="3" id="KW-0677">Repeat</keyword>
<evidence type="ECO:0000256" key="5">
    <source>
        <dbReference type="ARBA" id="ARBA00023014"/>
    </source>
</evidence>
<comment type="catalytic activity">
    <reaction evidence="6">
        <text>(R)-lactate + A = pyruvate + AH2</text>
        <dbReference type="Rhea" id="RHEA:15089"/>
        <dbReference type="ChEBI" id="CHEBI:13193"/>
        <dbReference type="ChEBI" id="CHEBI:15361"/>
        <dbReference type="ChEBI" id="CHEBI:16004"/>
        <dbReference type="ChEBI" id="CHEBI:17499"/>
    </reaction>
</comment>
<comment type="function">
    <text evidence="6">Component of a complex that catalyzes the oxidation of glycolate to glyoxylate.</text>
</comment>
<proteinExistence type="predicted"/>
<keyword evidence="6" id="KW-0249">Electron transport</keyword>
<sequence>MKTSLEQDLLQTHAGQTAEDILRKCVHCGFCNATCPTYQELNDERDGPRGRIYLIKNMLEGEEFSAKTQKHLDRCLTCRNCETTCPSGVQYSILLDIGREHIEKHVPRPLKERLMRFVLTRFLPNRKWVNLGFGVLNTFRSVLPEHIKSKLPKDVSLRYKETNARASRTMIGFQGCVQSSLTPNTLAAAKKVLSHLDIALITVKNEGCCGALNLHLAERERAIKQAKENIDNWWPYIESGAETIVISASGCGVSIKDYPSLFIGDEIYYSKAEKVASLAKDLSEVILAEDTATLPFKPDNNERLAVHCPCTLHHGLKLKEEYASVFKKLGFHTVPTNEDHLCCGSAGSYSLLQPELSNRLKKRKLGALSVNNPDVIVTANIGCQLHLESGTEKPVKHWIEMVADRLED</sequence>
<comment type="catalytic activity">
    <reaction evidence="6">
        <text>glycolate + A = glyoxylate + AH2</text>
        <dbReference type="Rhea" id="RHEA:21264"/>
        <dbReference type="ChEBI" id="CHEBI:13193"/>
        <dbReference type="ChEBI" id="CHEBI:17499"/>
        <dbReference type="ChEBI" id="CHEBI:29805"/>
        <dbReference type="ChEBI" id="CHEBI:36655"/>
        <dbReference type="EC" id="1.1.99.14"/>
    </reaction>
</comment>
<evidence type="ECO:0000256" key="4">
    <source>
        <dbReference type="ARBA" id="ARBA00023004"/>
    </source>
</evidence>
<organism evidence="8 9">
    <name type="scientific">Enterovibrio coralii</name>
    <dbReference type="NCBI Taxonomy" id="294935"/>
    <lineage>
        <taxon>Bacteria</taxon>
        <taxon>Pseudomonadati</taxon>
        <taxon>Pseudomonadota</taxon>
        <taxon>Gammaproteobacteria</taxon>
        <taxon>Vibrionales</taxon>
        <taxon>Vibrionaceae</taxon>
        <taxon>Enterovibrio</taxon>
    </lineage>
</organism>
<dbReference type="EC" id="1.1.99.14" evidence="6"/>
<dbReference type="EMBL" id="LNTY01000006">
    <property type="protein sequence ID" value="KXF83065.1"/>
    <property type="molecule type" value="Genomic_DNA"/>
</dbReference>
<dbReference type="InterPro" id="IPR004017">
    <property type="entry name" value="Cys_rich_dom"/>
</dbReference>
<reference evidence="8 9" key="1">
    <citation type="submission" date="2015-11" db="EMBL/GenBank/DDBJ databases">
        <title>Genomic Taxonomy of the Vibrionaceae.</title>
        <authorList>
            <person name="Gomez-Gil B."/>
            <person name="Enciso-Ibarra J."/>
        </authorList>
    </citation>
    <scope>NUCLEOTIDE SEQUENCE [LARGE SCALE GENOMIC DNA]</scope>
    <source>
        <strain evidence="8 9">CAIM 912</strain>
    </source>
</reference>
<dbReference type="GO" id="GO:0046872">
    <property type="term" value="F:metal ion binding"/>
    <property type="evidence" value="ECO:0007669"/>
    <property type="project" value="UniProtKB-UniRule"/>
</dbReference>
<dbReference type="GO" id="GO:0051539">
    <property type="term" value="F:4 iron, 4 sulfur cluster binding"/>
    <property type="evidence" value="ECO:0007669"/>
    <property type="project" value="UniProtKB-UniRule"/>
</dbReference>
<dbReference type="PANTHER" id="PTHR32479">
    <property type="entry name" value="GLYCOLATE OXIDASE IRON-SULFUR SUBUNIT"/>
    <property type="match status" value="1"/>
</dbReference>
<name>A0A135ICB3_9GAMM</name>
<dbReference type="FunFam" id="1.10.1060.10:FF:000012">
    <property type="entry name" value="Glycolate oxidase iron-sulfur subunit"/>
    <property type="match status" value="1"/>
</dbReference>
<dbReference type="InterPro" id="IPR017896">
    <property type="entry name" value="4Fe4S_Fe-S-bd"/>
</dbReference>
<keyword evidence="9" id="KW-1185">Reference proteome</keyword>
<evidence type="ECO:0000259" key="7">
    <source>
        <dbReference type="PROSITE" id="PS51379"/>
    </source>
</evidence>
<dbReference type="PIRSF" id="PIRSF000139">
    <property type="entry name" value="Glc_ox_4Fe-4S"/>
    <property type="match status" value="1"/>
</dbReference>
<dbReference type="RefSeq" id="WP_067410544.1">
    <property type="nucleotide sequence ID" value="NZ_LNTY01000006.1"/>
</dbReference>
<comment type="caution">
    <text evidence="8">The sequence shown here is derived from an EMBL/GenBank/DDBJ whole genome shotgun (WGS) entry which is preliminary data.</text>
</comment>
<keyword evidence="5 6" id="KW-0411">Iron-sulfur</keyword>
<keyword evidence="1 6" id="KW-0004">4Fe-4S</keyword>
<evidence type="ECO:0000256" key="3">
    <source>
        <dbReference type="ARBA" id="ARBA00022737"/>
    </source>
</evidence>
<keyword evidence="4 6" id="KW-0408">Iron</keyword>
<dbReference type="InterPro" id="IPR012257">
    <property type="entry name" value="Glc_ox_4Fe-4S"/>
</dbReference>
<dbReference type="STRING" id="294935.ATN88_04885"/>
<dbReference type="GO" id="GO:0019154">
    <property type="term" value="F:glycolate dehydrogenase activity"/>
    <property type="evidence" value="ECO:0007669"/>
    <property type="project" value="UniProtKB-EC"/>
</dbReference>
<dbReference type="PANTHER" id="PTHR32479:SF17">
    <property type="entry name" value="GLYCOLATE OXIDASE IRON-SULFUR SUBUNIT"/>
    <property type="match status" value="1"/>
</dbReference>
<dbReference type="PROSITE" id="PS51379">
    <property type="entry name" value="4FE4S_FER_2"/>
    <property type="match status" value="2"/>
</dbReference>
<evidence type="ECO:0000313" key="8">
    <source>
        <dbReference type="EMBL" id="KXF83065.1"/>
    </source>
</evidence>
<comment type="cofactor">
    <cofactor evidence="6">
        <name>[4Fe-4S] cluster</name>
        <dbReference type="ChEBI" id="CHEBI:49883"/>
    </cofactor>
    <text evidence="6">Binds 2 [4Fe-4S] clusters.</text>
</comment>
<dbReference type="InterPro" id="IPR009051">
    <property type="entry name" value="Helical_ferredxn"/>
</dbReference>
<keyword evidence="2 6" id="KW-0479">Metal-binding</keyword>
<dbReference type="OrthoDB" id="9765258at2"/>
<dbReference type="Gene3D" id="1.10.1060.10">
    <property type="entry name" value="Alpha-helical ferredoxin"/>
    <property type="match status" value="1"/>
</dbReference>
<gene>
    <name evidence="8" type="primary">glcF</name>
    <name evidence="8" type="ORF">ATN88_04885</name>
</gene>
<evidence type="ECO:0000256" key="6">
    <source>
        <dbReference type="PIRNR" id="PIRNR000139"/>
    </source>
</evidence>
<feature type="domain" description="4Fe-4S ferredoxin-type" evidence="7">
    <location>
        <begin position="66"/>
        <end position="96"/>
    </location>
</feature>
<evidence type="ECO:0000256" key="2">
    <source>
        <dbReference type="ARBA" id="ARBA00022723"/>
    </source>
</evidence>
<dbReference type="AlphaFoldDB" id="A0A135ICB3"/>
<evidence type="ECO:0000256" key="1">
    <source>
        <dbReference type="ARBA" id="ARBA00022485"/>
    </source>
</evidence>
<dbReference type="PROSITE" id="PS00198">
    <property type="entry name" value="4FE4S_FER_1"/>
    <property type="match status" value="1"/>
</dbReference>
<dbReference type="Proteomes" id="UP000070529">
    <property type="component" value="Unassembled WGS sequence"/>
</dbReference>
<dbReference type="NCBIfam" id="NF008434">
    <property type="entry name" value="PRK11274.1"/>
    <property type="match status" value="1"/>
</dbReference>
<dbReference type="Pfam" id="PF02754">
    <property type="entry name" value="CCG"/>
    <property type="match status" value="2"/>
</dbReference>
<dbReference type="Pfam" id="PF13183">
    <property type="entry name" value="Fer4_8"/>
    <property type="match status" value="1"/>
</dbReference>
<accession>A0A135ICB3</accession>
<evidence type="ECO:0000313" key="9">
    <source>
        <dbReference type="Proteomes" id="UP000070529"/>
    </source>
</evidence>